<feature type="transmembrane region" description="Helical" evidence="1">
    <location>
        <begin position="323"/>
        <end position="346"/>
    </location>
</feature>
<dbReference type="PANTHER" id="PTHR38454:SF1">
    <property type="entry name" value="INTEGRAL MEMBRANE PROTEIN"/>
    <property type="match status" value="1"/>
</dbReference>
<dbReference type="Pfam" id="PF09586">
    <property type="entry name" value="YfhO"/>
    <property type="match status" value="1"/>
</dbReference>
<comment type="caution">
    <text evidence="2">The sequence shown here is derived from an EMBL/GenBank/DDBJ whole genome shotgun (WGS) entry which is preliminary data.</text>
</comment>
<feature type="transmembrane region" description="Helical" evidence="1">
    <location>
        <begin position="434"/>
        <end position="454"/>
    </location>
</feature>
<feature type="transmembrane region" description="Helical" evidence="1">
    <location>
        <begin position="293"/>
        <end position="311"/>
    </location>
</feature>
<reference evidence="2 3" key="1">
    <citation type="journal article" date="2018" name="Front. Microbiol.">
        <title>Conversion of Methionine to Cysteine in Lactobacillus paracasei Depends on the Highly Mobile cysK-ctl-cysE Gene Cluster.</title>
        <authorList>
            <person name="Wuthrich D."/>
            <person name="Irmler S."/>
            <person name="Berthoud H."/>
            <person name="Guggenbuhl B."/>
            <person name="Eugster E."/>
            <person name="Bruggmann R."/>
        </authorList>
    </citation>
    <scope>NUCLEOTIDE SEQUENCE [LARGE SCALE GENOMIC DNA]</scope>
    <source>
        <strain evidence="2 3">FAM18157</strain>
    </source>
</reference>
<feature type="transmembrane region" description="Helical" evidence="1">
    <location>
        <begin position="181"/>
        <end position="214"/>
    </location>
</feature>
<feature type="transmembrane region" description="Helical" evidence="1">
    <location>
        <begin position="404"/>
        <end position="427"/>
    </location>
</feature>
<name>A0A422M3W7_LACPA</name>
<keyword evidence="1" id="KW-0812">Transmembrane</keyword>
<feature type="transmembrane region" description="Helical" evidence="1">
    <location>
        <begin position="130"/>
        <end position="150"/>
    </location>
</feature>
<gene>
    <name evidence="2" type="ORF">FAM18157_01155</name>
</gene>
<dbReference type="RefSeq" id="WP_050894111.1">
    <property type="nucleotide sequence ID" value="NZ_CP012187.1"/>
</dbReference>
<evidence type="ECO:0000256" key="1">
    <source>
        <dbReference type="SAM" id="Phobius"/>
    </source>
</evidence>
<dbReference type="AlphaFoldDB" id="A0A422M3W7"/>
<feature type="transmembrane region" description="Helical" evidence="1">
    <location>
        <begin position="352"/>
        <end position="372"/>
    </location>
</feature>
<keyword evidence="1" id="KW-1133">Transmembrane helix</keyword>
<dbReference type="EMBL" id="LKFS01000047">
    <property type="protein sequence ID" value="RND82064.1"/>
    <property type="molecule type" value="Genomic_DNA"/>
</dbReference>
<dbReference type="Proteomes" id="UP000284716">
    <property type="component" value="Unassembled WGS sequence"/>
</dbReference>
<sequence length="868" mass="97791">MRQRWLKNYPLILSFLLPGLLVGLYFAIRGTFPFGSSSVLTVDLGQQYIDFFAYLRQTLLGHPGQLFYAFNKALGGDMYGVFAYYLLSPFNWLVVLFPADMLDVAAFLITVLKISTIGFTMGWYAKRHAIHGMMIPAFGLAYALSGWLLANSFNLMWLDAAMLLPLIIDSVEILFKDGRVMAYIGWLAAALIINFYTGYMIALFLILYAIYWLIAHTSTWQHFWRSGLRFVGASGLAGMISAVVLLPTWFQLSQSKGTYTVATIRWRFEYAPTRFLSKMLPGSFNFDQMPSGYPNYYIGALGFVLVVLFFLSKSHPWRQKLAAAGVTIVLILSCMLEPLDLLWHGFQFPVWYPYRFTFVLCFWFLSLGIAVLPHLQIGISLQWLGVLLLVFGAIYIDVAANLKHFSFLTVGHLLFGAGCLLLAFVWFSLDNRRPVWFGFAIVLIDLSGSLILTLNQLAYLNHSDYHDYTAALIRGTQTIRQHDPGLFRVGKTTIRTRNDSMTANYLGADQFNSMLEPAVPKFFGQLGQPEDDGSVAYTNGTLITDSLLGMKYYLTQTKRAAKKLPDAGQRPDLKWYRPIKTTPTWQILRSPFAQSLGFVADTDLLKQPLYSETPLANQSLILQSALGKSGNPYFTPTALEAPQLTGVRRVSTGSAPTYAKVGHGPHDVTYRFKPIPGKIYVLTLGSQFADHLVTLNQNGQTVTLPDSFNDTITVNVTPRNPKVEQVLRFRLNKKDAWFENFDLYQADAKQVIHDLKKLQTGSWHVIQHTATTVEATINILHDHQMLQTTIPTAPGWHVKVDNRPVTVKKSLGIFMAMPLKPGQHVITMRYVPPLSGWGAVITVTGLCLTACWYVVDKRRFSRHLVSRR</sequence>
<feature type="transmembrane region" description="Helical" evidence="1">
    <location>
        <begin position="78"/>
        <end position="97"/>
    </location>
</feature>
<accession>A0A422M3W7</accession>
<feature type="transmembrane region" description="Helical" evidence="1">
    <location>
        <begin position="104"/>
        <end position="124"/>
    </location>
</feature>
<feature type="transmembrane region" description="Helical" evidence="1">
    <location>
        <begin position="226"/>
        <end position="250"/>
    </location>
</feature>
<dbReference type="InterPro" id="IPR018580">
    <property type="entry name" value="Uncharacterised_YfhO"/>
</dbReference>
<proteinExistence type="predicted"/>
<evidence type="ECO:0000313" key="2">
    <source>
        <dbReference type="EMBL" id="RND82064.1"/>
    </source>
</evidence>
<feature type="transmembrane region" description="Helical" evidence="1">
    <location>
        <begin position="157"/>
        <end position="175"/>
    </location>
</feature>
<feature type="transmembrane region" description="Helical" evidence="1">
    <location>
        <begin position="9"/>
        <end position="28"/>
    </location>
</feature>
<keyword evidence="1" id="KW-0472">Membrane</keyword>
<protein>
    <submittedName>
        <fullName evidence="2">Putative membrane protein</fullName>
    </submittedName>
</protein>
<feature type="transmembrane region" description="Helical" evidence="1">
    <location>
        <begin position="379"/>
        <end position="398"/>
    </location>
</feature>
<evidence type="ECO:0000313" key="3">
    <source>
        <dbReference type="Proteomes" id="UP000284716"/>
    </source>
</evidence>
<organism evidence="2 3">
    <name type="scientific">Lacticaseibacillus paracasei</name>
    <name type="common">Lactobacillus paracasei</name>
    <dbReference type="NCBI Taxonomy" id="1597"/>
    <lineage>
        <taxon>Bacteria</taxon>
        <taxon>Bacillati</taxon>
        <taxon>Bacillota</taxon>
        <taxon>Bacilli</taxon>
        <taxon>Lactobacillales</taxon>
        <taxon>Lactobacillaceae</taxon>
        <taxon>Lacticaseibacillus</taxon>
    </lineage>
</organism>
<dbReference type="PANTHER" id="PTHR38454">
    <property type="entry name" value="INTEGRAL MEMBRANE PROTEIN-RELATED"/>
    <property type="match status" value="1"/>
</dbReference>
<feature type="transmembrane region" description="Helical" evidence="1">
    <location>
        <begin position="834"/>
        <end position="855"/>
    </location>
</feature>